<organism evidence="3 4">
    <name type="scientific">Pyricularia oryzae</name>
    <name type="common">Rice blast fungus</name>
    <name type="synonym">Magnaporthe oryzae</name>
    <dbReference type="NCBI Taxonomy" id="318829"/>
    <lineage>
        <taxon>Eukaryota</taxon>
        <taxon>Fungi</taxon>
        <taxon>Dikarya</taxon>
        <taxon>Ascomycota</taxon>
        <taxon>Pezizomycotina</taxon>
        <taxon>Sordariomycetes</taxon>
        <taxon>Sordariomycetidae</taxon>
        <taxon>Magnaporthales</taxon>
        <taxon>Pyriculariaceae</taxon>
        <taxon>Pyricularia</taxon>
    </lineage>
</organism>
<feature type="region of interest" description="Disordered" evidence="1">
    <location>
        <begin position="988"/>
        <end position="1027"/>
    </location>
</feature>
<dbReference type="Proteomes" id="UP000294847">
    <property type="component" value="Chromosome 5"/>
</dbReference>
<dbReference type="EMBL" id="CP034208">
    <property type="protein sequence ID" value="QBZ62109.1"/>
    <property type="molecule type" value="Genomic_DNA"/>
</dbReference>
<gene>
    <name evidence="3" type="ORF">PoMZ_10983</name>
</gene>
<reference evidence="3 4" key="1">
    <citation type="journal article" date="2019" name="Mol. Biol. Evol.">
        <title>Blast fungal genomes show frequent chromosomal changes, gene gains and losses, and effector gene turnover.</title>
        <authorList>
            <person name="Gomez Luciano L.B."/>
            <person name="Jason Tsai I."/>
            <person name="Chuma I."/>
            <person name="Tosa Y."/>
            <person name="Chen Y.H."/>
            <person name="Li J.Y."/>
            <person name="Li M.Y."/>
            <person name="Jade Lu M.Y."/>
            <person name="Nakayashiki H."/>
            <person name="Li W.H."/>
        </authorList>
    </citation>
    <scope>NUCLEOTIDE SEQUENCE [LARGE SCALE GENOMIC DNA]</scope>
    <source>
        <strain evidence="3">MZ5-1-6</strain>
    </source>
</reference>
<evidence type="ECO:0000256" key="2">
    <source>
        <dbReference type="SAM" id="Phobius"/>
    </source>
</evidence>
<feature type="region of interest" description="Disordered" evidence="1">
    <location>
        <begin position="833"/>
        <end position="861"/>
    </location>
</feature>
<feature type="region of interest" description="Disordered" evidence="1">
    <location>
        <begin position="200"/>
        <end position="234"/>
    </location>
</feature>
<evidence type="ECO:0000313" key="3">
    <source>
        <dbReference type="EMBL" id="QBZ62109.1"/>
    </source>
</evidence>
<accession>A0A4P7NJ99</accession>
<name>A0A4P7NJ99_PYROR</name>
<evidence type="ECO:0008006" key="5">
    <source>
        <dbReference type="Google" id="ProtNLM"/>
    </source>
</evidence>
<keyword evidence="2" id="KW-0472">Membrane</keyword>
<proteinExistence type="predicted"/>
<keyword evidence="2" id="KW-0812">Transmembrane</keyword>
<evidence type="ECO:0000313" key="4">
    <source>
        <dbReference type="Proteomes" id="UP000294847"/>
    </source>
</evidence>
<feature type="compositionally biased region" description="Pro residues" evidence="1">
    <location>
        <begin position="785"/>
        <end position="801"/>
    </location>
</feature>
<sequence length="1027" mass="109655">MSRYPMPSEGDYWTQDDIQPETQVVSGGDDDDLEAALSPSDGYFGGASGRLGGAREAETVRRALLPDVWVLDPSLQRSQHGGDYYYSYHWQGSAAGAVDRGQGGAVMAGGRALTRGWSELLPRPPSFPHATSNSSRICGGNGDISAAVVAGGINEHSDRRRDGNVEIYKLGSGSGFEQNETAAVAAGCGIGLTAITAGGGHQDLVHQPVPKKSTTTTTTTEEDVPPPAYSPRSEYYYDYNHHHHHQPEHLRRYNTFAMRDGGGRDSEDEASGLLSSPQPRGSASGERQGLLTDSPTTARSPQNMSGEVDVDDVEPARWRPAKRRTPLLRSRACRMLLIVIAAAAIVLGFIGAYLNSASARTTNIIESPGQPIKSQASLGDPEPSDGPIRVQNQQEPPMQYPPFDGEIIFPPKSGCAIGKAVSKETYPFITGDAYSLVLVQQMEGEDQSQPGMPVKVYGDVLVRRTTGAPEMVIEIQGNDDAVRITQQWDSRAQKLILTAPNRAQGRTQPPCLHIRATISLPKGARLDNINVEVLHLNIHLLDNLDMGVLKKAELSTIAGSVACATATRDENELFMLGQNGAPPFFRFEARSIYATASSGSISGAWPLYDYLRLDTLSGTVKVGIEPKPVLESDPRVATLVIRSTSGNVEFWEPIYQARQTLLAQQDVAGNGLAPQGMTRSAAEMLPPREYDINVGTTSGDIKGAAAFSYSAKMHSTSGNIGVDMLAVLPAELGIMGVVAGEDQKQSLLQTTSTSGGTVVRVLEPFWWSAATGVYSTALEDGPARVPQPPLTSPPRPSTPPPEDPERGIVVPIVNGRPGDRFNVPSGPPAFLIPPGVASPSISQRAPKPETIEGDDPEDPERGIIVPIVNGRPGDRFNIPSGHPSIFIPPGMEPPVITPRSPQLQTAEAAAAQQQQAQAAAAQQQQAQAAAMGVPKYLRTLQSRHSTTSAAVGVRYPSSWRGDIDASDMSGRIKVWGKDVVILDRTGNRPGVNKHVAARKGDQEGGDSSSMVVQSMSGKIDIGVGERR</sequence>
<feature type="transmembrane region" description="Helical" evidence="2">
    <location>
        <begin position="332"/>
        <end position="354"/>
    </location>
</feature>
<feature type="region of interest" description="Disordered" evidence="1">
    <location>
        <begin position="257"/>
        <end position="317"/>
    </location>
</feature>
<protein>
    <recommendedName>
        <fullName evidence="5">Adhesin domain-containing protein</fullName>
    </recommendedName>
</protein>
<dbReference type="AlphaFoldDB" id="A0A4P7NJ99"/>
<feature type="region of interest" description="Disordered" evidence="1">
    <location>
        <begin position="367"/>
        <end position="394"/>
    </location>
</feature>
<evidence type="ECO:0000256" key="1">
    <source>
        <dbReference type="SAM" id="MobiDB-lite"/>
    </source>
</evidence>
<feature type="compositionally biased region" description="Polar residues" evidence="1">
    <location>
        <begin position="1005"/>
        <end position="1016"/>
    </location>
</feature>
<keyword evidence="2" id="KW-1133">Transmembrane helix</keyword>
<feature type="region of interest" description="Disordered" evidence="1">
    <location>
        <begin position="779"/>
        <end position="807"/>
    </location>
</feature>
<feature type="compositionally biased region" description="Polar residues" evidence="1">
    <location>
        <begin position="291"/>
        <end position="305"/>
    </location>
</feature>